<feature type="domain" description="Protein FecR C-terminal" evidence="3">
    <location>
        <begin position="293"/>
        <end position="362"/>
    </location>
</feature>
<protein>
    <submittedName>
        <fullName evidence="4">Anti-sigma factor</fullName>
    </submittedName>
</protein>
<reference evidence="4 5" key="1">
    <citation type="journal article" date="2014" name="Genome Announc.">
        <title>Draft Genome Sequence of Bacteroides reticulotermitis Strain JCM 10512T, Isolated from the Gut of a Termite.</title>
        <authorList>
            <person name="Yuki M."/>
            <person name="Oshima K."/>
            <person name="Suda W."/>
            <person name="Sakamoto M."/>
            <person name="Iida T."/>
            <person name="Hattori M."/>
            <person name="Ohkuma M."/>
        </authorList>
    </citation>
    <scope>NUCLEOTIDE SEQUENCE [LARGE SCALE GENOMIC DNA]</scope>
    <source>
        <strain evidence="4 5">JCM 10512</strain>
    </source>
</reference>
<dbReference type="InterPro" id="IPR006860">
    <property type="entry name" value="FecR"/>
</dbReference>
<keyword evidence="1" id="KW-0812">Transmembrane</keyword>
<dbReference type="OrthoDB" id="783402at2"/>
<dbReference type="Proteomes" id="UP000019131">
    <property type="component" value="Unassembled WGS sequence"/>
</dbReference>
<keyword evidence="5" id="KW-1185">Reference proteome</keyword>
<accession>W4UU73</accession>
<dbReference type="GO" id="GO:0016989">
    <property type="term" value="F:sigma factor antagonist activity"/>
    <property type="evidence" value="ECO:0007669"/>
    <property type="project" value="TreeGrafter"/>
</dbReference>
<evidence type="ECO:0000259" key="3">
    <source>
        <dbReference type="Pfam" id="PF16344"/>
    </source>
</evidence>
<proteinExistence type="predicted"/>
<dbReference type="PANTHER" id="PTHR30273">
    <property type="entry name" value="PERIPLASMIC SIGNAL SENSOR AND SIGMA FACTOR ACTIVATOR FECR-RELATED"/>
    <property type="match status" value="1"/>
</dbReference>
<feature type="domain" description="FecR protein" evidence="2">
    <location>
        <begin position="154"/>
        <end position="248"/>
    </location>
</feature>
<comment type="caution">
    <text evidence="4">The sequence shown here is derived from an EMBL/GenBank/DDBJ whole genome shotgun (WGS) entry which is preliminary data.</text>
</comment>
<dbReference type="PANTHER" id="PTHR30273:SF2">
    <property type="entry name" value="PROTEIN FECR"/>
    <property type="match status" value="1"/>
</dbReference>
<dbReference type="PIRSF" id="PIRSF018266">
    <property type="entry name" value="FecR"/>
    <property type="match status" value="1"/>
</dbReference>
<name>W4UU73_9BACE</name>
<feature type="transmembrane region" description="Helical" evidence="1">
    <location>
        <begin position="118"/>
        <end position="139"/>
    </location>
</feature>
<evidence type="ECO:0000259" key="2">
    <source>
        <dbReference type="Pfam" id="PF04773"/>
    </source>
</evidence>
<dbReference type="EMBL" id="BAIV01000013">
    <property type="protein sequence ID" value="GAE84034.1"/>
    <property type="molecule type" value="Genomic_DNA"/>
</dbReference>
<dbReference type="STRING" id="1445607.JCM10512_2346"/>
<sequence>MVEMKDKNEEKDIKSTPVWEVIDKYFKRDESWTPLVQNVFERWLVDEEDPSKACEIYRALLEKQKEYSLPANEETARALKIFRERAGFTEVELRVGDSKRSATASMEGRTTKRTLRNYFLRVAAVILPLVLVAGGYLYLSKQESHIPVVVAMTEVTTGPDETKEIVLPDGSTVWMNETSTIRYAVDKSSSHRSVELSGEAFFQVVKDPTRPFHVKTADVSVTVLGTEFNVKAYNRCEETMVTLKNGKVTVETTEQELFTLDPGEMLAYNKVTKKTEQTVTDPDVATAWKQREIYFDNETLEEILNILEKQYHTTFDVDKRLLTTERFTFVLKKDDSLDQSMQIMEKIIEGFSYSIANEKVTIRKK</sequence>
<evidence type="ECO:0000313" key="4">
    <source>
        <dbReference type="EMBL" id="GAE84034.1"/>
    </source>
</evidence>
<dbReference type="Pfam" id="PF16344">
    <property type="entry name" value="FecR_C"/>
    <property type="match status" value="1"/>
</dbReference>
<dbReference type="Gene3D" id="2.60.120.1440">
    <property type="match status" value="1"/>
</dbReference>
<gene>
    <name evidence="4" type="ORF">JCM10512_2346</name>
</gene>
<dbReference type="InterPro" id="IPR012373">
    <property type="entry name" value="Ferrdict_sens_TM"/>
</dbReference>
<dbReference type="Gene3D" id="3.55.50.30">
    <property type="match status" value="1"/>
</dbReference>
<evidence type="ECO:0000256" key="1">
    <source>
        <dbReference type="SAM" id="Phobius"/>
    </source>
</evidence>
<dbReference type="InterPro" id="IPR032508">
    <property type="entry name" value="FecR_C"/>
</dbReference>
<keyword evidence="1" id="KW-1133">Transmembrane helix</keyword>
<dbReference type="AlphaFoldDB" id="W4UU73"/>
<organism evidence="4 5">
    <name type="scientific">Bacteroides reticulotermitis JCM 10512</name>
    <dbReference type="NCBI Taxonomy" id="1445607"/>
    <lineage>
        <taxon>Bacteria</taxon>
        <taxon>Pseudomonadati</taxon>
        <taxon>Bacteroidota</taxon>
        <taxon>Bacteroidia</taxon>
        <taxon>Bacteroidales</taxon>
        <taxon>Bacteroidaceae</taxon>
        <taxon>Bacteroides</taxon>
    </lineage>
</organism>
<evidence type="ECO:0000313" key="5">
    <source>
        <dbReference type="Proteomes" id="UP000019131"/>
    </source>
</evidence>
<keyword evidence="1" id="KW-0472">Membrane</keyword>
<dbReference type="FunFam" id="2.60.120.1440:FF:000001">
    <property type="entry name" value="Putative anti-sigma factor"/>
    <property type="match status" value="1"/>
</dbReference>
<dbReference type="Pfam" id="PF04773">
    <property type="entry name" value="FecR"/>
    <property type="match status" value="1"/>
</dbReference>